<evidence type="ECO:0000256" key="1">
    <source>
        <dbReference type="ARBA" id="ARBA00001947"/>
    </source>
</evidence>
<dbReference type="STRING" id="477690.SAMN05216474_2280"/>
<dbReference type="GO" id="GO:0016811">
    <property type="term" value="F:hydrolase activity, acting on carbon-nitrogen (but not peptide) bonds, in linear amides"/>
    <property type="evidence" value="ECO:0007669"/>
    <property type="project" value="InterPro"/>
</dbReference>
<evidence type="ECO:0000313" key="6">
    <source>
        <dbReference type="EMBL" id="SFT76701.1"/>
    </source>
</evidence>
<dbReference type="PANTHER" id="PTHR37326">
    <property type="entry name" value="BLL3975 PROTEIN"/>
    <property type="match status" value="1"/>
</dbReference>
<name>A0A1I7ANZ8_9FLAO</name>
<evidence type="ECO:0000313" key="7">
    <source>
        <dbReference type="Proteomes" id="UP000236454"/>
    </source>
</evidence>
<dbReference type="GO" id="GO:0016788">
    <property type="term" value="F:hydrolase activity, acting on ester bonds"/>
    <property type="evidence" value="ECO:0007669"/>
    <property type="project" value="InterPro"/>
</dbReference>
<dbReference type="PIRSF" id="PIRSF039012">
    <property type="entry name" value="ASP"/>
    <property type="match status" value="1"/>
</dbReference>
<proteinExistence type="predicted"/>
<evidence type="ECO:0000256" key="4">
    <source>
        <dbReference type="ARBA" id="ARBA00022833"/>
    </source>
</evidence>
<gene>
    <name evidence="6" type="ORF">SAMN05216474_2280</name>
</gene>
<dbReference type="Proteomes" id="UP000236454">
    <property type="component" value="Unassembled WGS sequence"/>
</dbReference>
<dbReference type="InterPro" id="IPR055438">
    <property type="entry name" value="AstE_AspA_cat"/>
</dbReference>
<keyword evidence="3" id="KW-0378">Hydrolase</keyword>
<evidence type="ECO:0000256" key="2">
    <source>
        <dbReference type="ARBA" id="ARBA00022723"/>
    </source>
</evidence>
<dbReference type="GO" id="GO:0046872">
    <property type="term" value="F:metal ion binding"/>
    <property type="evidence" value="ECO:0007669"/>
    <property type="project" value="UniProtKB-KW"/>
</dbReference>
<dbReference type="AlphaFoldDB" id="A0A1I7ANZ8"/>
<sequence length="313" mass="34664">MNKPIQILDTIVQPGKKAIINLEVAKLHTASPVNIPIIVEHSKKKGPTLLLLGGVHGDEINGIEIVRKIVRSGLNKPQRGTIICIPVLNIFGFLNFMRELPDGRDLNRSFPGTASGSLASQFAFAFMKHIAPLADIIIDIHTGAAQRNNYPQIRCDFSNPQALELAEVFDAPFIKDSKLIPKSLREAVSKKGKNIILFEGGKANRIDPFILEEGIRGIKRVMHHLDMIDECDDLQRGSTLLKNSKWLRSPLSGMFDLRVLNGSYVEKGTIIGVISDPFGKYERSFKSPMNGYIFAVNESPIVNKGDAIFHIGY</sequence>
<reference evidence="6 7" key="1">
    <citation type="submission" date="2016-10" db="EMBL/GenBank/DDBJ databases">
        <authorList>
            <person name="de Groot N.N."/>
        </authorList>
    </citation>
    <scope>NUCLEOTIDE SEQUENCE [LARGE SCALE GENOMIC DNA]</scope>
    <source>
        <strain evidence="6 7">CGMCC 1.7005</strain>
    </source>
</reference>
<dbReference type="Pfam" id="PF24827">
    <property type="entry name" value="AstE_AspA_cat"/>
    <property type="match status" value="1"/>
</dbReference>
<dbReference type="InterPro" id="IPR053138">
    <property type="entry name" value="N-alpha-Ac-DABA_deacetylase"/>
</dbReference>
<accession>A0A1I7ANZ8</accession>
<keyword evidence="7" id="KW-1185">Reference proteome</keyword>
<dbReference type="CDD" id="cd06251">
    <property type="entry name" value="M14_ASTE_ASPA-like"/>
    <property type="match status" value="1"/>
</dbReference>
<organism evidence="6 7">
    <name type="scientific">Lishizhenia tianjinensis</name>
    <dbReference type="NCBI Taxonomy" id="477690"/>
    <lineage>
        <taxon>Bacteria</taxon>
        <taxon>Pseudomonadati</taxon>
        <taxon>Bacteroidota</taxon>
        <taxon>Flavobacteriia</taxon>
        <taxon>Flavobacteriales</taxon>
        <taxon>Crocinitomicaceae</taxon>
        <taxon>Lishizhenia</taxon>
    </lineage>
</organism>
<dbReference type="PANTHER" id="PTHR37326:SF2">
    <property type="entry name" value="SUCCINYLGLUTAMATE DESUCCINYLASE_ASPARTOACYLASE FAMILY PROTEIN"/>
    <property type="match status" value="1"/>
</dbReference>
<evidence type="ECO:0000259" key="5">
    <source>
        <dbReference type="Pfam" id="PF24827"/>
    </source>
</evidence>
<dbReference type="EMBL" id="FPAS01000003">
    <property type="protein sequence ID" value="SFT76701.1"/>
    <property type="molecule type" value="Genomic_DNA"/>
</dbReference>
<comment type="cofactor">
    <cofactor evidence="1">
        <name>Zn(2+)</name>
        <dbReference type="ChEBI" id="CHEBI:29105"/>
    </cofactor>
</comment>
<keyword evidence="2" id="KW-0479">Metal-binding</keyword>
<dbReference type="InterPro" id="IPR043795">
    <property type="entry name" value="N-alpha-Ac-DABA-like"/>
</dbReference>
<feature type="domain" description="Succinylglutamate desuccinylase/Aspartoacylase catalytic" evidence="5">
    <location>
        <begin position="45"/>
        <end position="225"/>
    </location>
</feature>
<dbReference type="Gene3D" id="3.40.630.10">
    <property type="entry name" value="Zn peptidases"/>
    <property type="match status" value="1"/>
</dbReference>
<dbReference type="SUPFAM" id="SSF53187">
    <property type="entry name" value="Zn-dependent exopeptidases"/>
    <property type="match status" value="1"/>
</dbReference>
<protein>
    <recommendedName>
        <fullName evidence="5">Succinylglutamate desuccinylase/Aspartoacylase catalytic domain-containing protein</fullName>
    </recommendedName>
</protein>
<dbReference type="RefSeq" id="WP_090249660.1">
    <property type="nucleotide sequence ID" value="NZ_FPAS01000003.1"/>
</dbReference>
<evidence type="ECO:0000256" key="3">
    <source>
        <dbReference type="ARBA" id="ARBA00022801"/>
    </source>
</evidence>
<dbReference type="OrthoDB" id="9782876at2"/>
<keyword evidence="4" id="KW-0862">Zinc</keyword>